<protein>
    <recommendedName>
        <fullName evidence="4">Type IV pilin PilA</fullName>
    </recommendedName>
</protein>
<reference evidence="3" key="1">
    <citation type="submission" date="2018-06" db="EMBL/GenBank/DDBJ databases">
        <authorList>
            <person name="Zhirakovskaya E."/>
        </authorList>
    </citation>
    <scope>NUCLEOTIDE SEQUENCE</scope>
</reference>
<gene>
    <name evidence="3" type="ORF">MNBD_GAMMA05-2483</name>
</gene>
<proteinExistence type="predicted"/>
<dbReference type="EMBL" id="UOFE01000048">
    <property type="protein sequence ID" value="VAW55452.1"/>
    <property type="molecule type" value="Genomic_DNA"/>
</dbReference>
<dbReference type="GO" id="GO:0043107">
    <property type="term" value="P:type IV pilus-dependent motility"/>
    <property type="evidence" value="ECO:0007669"/>
    <property type="project" value="TreeGrafter"/>
</dbReference>
<evidence type="ECO:0000256" key="2">
    <source>
        <dbReference type="SAM" id="Phobius"/>
    </source>
</evidence>
<dbReference type="InterPro" id="IPR045584">
    <property type="entry name" value="Pilin-like"/>
</dbReference>
<keyword evidence="2" id="KW-0472">Membrane</keyword>
<evidence type="ECO:0008006" key="4">
    <source>
        <dbReference type="Google" id="ProtNLM"/>
    </source>
</evidence>
<dbReference type="NCBIfam" id="TIGR02532">
    <property type="entry name" value="IV_pilin_GFxxxE"/>
    <property type="match status" value="1"/>
</dbReference>
<accession>A0A3B0WW59</accession>
<organism evidence="3">
    <name type="scientific">hydrothermal vent metagenome</name>
    <dbReference type="NCBI Taxonomy" id="652676"/>
    <lineage>
        <taxon>unclassified sequences</taxon>
        <taxon>metagenomes</taxon>
        <taxon>ecological metagenomes</taxon>
    </lineage>
</organism>
<evidence type="ECO:0000313" key="3">
    <source>
        <dbReference type="EMBL" id="VAW55452.1"/>
    </source>
</evidence>
<name>A0A3B0WW59_9ZZZZ</name>
<sequence>MNKFQRGMKKAQKGFTLIELMIVVAIIGILASVAVPAYKEYVAASQGGAAMKGIGGYVSQTQTCIGSGIGCNQLTNAINVENALADITVTQDNAALLVWTADACSVTANVSNIGGVNYIANNVTAGATDAQCITGAGL</sequence>
<keyword evidence="2" id="KW-1133">Transmembrane helix</keyword>
<dbReference type="AlphaFoldDB" id="A0A3B0WW59"/>
<keyword evidence="2" id="KW-0812">Transmembrane</keyword>
<dbReference type="SUPFAM" id="SSF54523">
    <property type="entry name" value="Pili subunits"/>
    <property type="match status" value="1"/>
</dbReference>
<keyword evidence="1" id="KW-0488">Methylation</keyword>
<dbReference type="PROSITE" id="PS00409">
    <property type="entry name" value="PROKAR_NTER_METHYL"/>
    <property type="match status" value="1"/>
</dbReference>
<dbReference type="GO" id="GO:0044096">
    <property type="term" value="C:type IV pilus"/>
    <property type="evidence" value="ECO:0007669"/>
    <property type="project" value="TreeGrafter"/>
</dbReference>
<dbReference type="PANTHER" id="PTHR30093">
    <property type="entry name" value="GENERAL SECRETION PATHWAY PROTEIN G"/>
    <property type="match status" value="1"/>
</dbReference>
<dbReference type="Gene3D" id="3.30.700.10">
    <property type="entry name" value="Glycoprotein, Type 4 Pilin"/>
    <property type="match status" value="1"/>
</dbReference>
<dbReference type="InterPro" id="IPR012902">
    <property type="entry name" value="N_methyl_site"/>
</dbReference>
<dbReference type="Pfam" id="PF07963">
    <property type="entry name" value="N_methyl"/>
    <property type="match status" value="1"/>
</dbReference>
<dbReference type="PANTHER" id="PTHR30093:SF34">
    <property type="entry name" value="PREPILIN PEPTIDASE-DEPENDENT PROTEIN D"/>
    <property type="match status" value="1"/>
</dbReference>
<feature type="transmembrane region" description="Helical" evidence="2">
    <location>
        <begin position="20"/>
        <end position="38"/>
    </location>
</feature>
<evidence type="ECO:0000256" key="1">
    <source>
        <dbReference type="ARBA" id="ARBA00022481"/>
    </source>
</evidence>